<evidence type="ECO:0000313" key="1">
    <source>
        <dbReference type="EMBL" id="CCA18982.1"/>
    </source>
</evidence>
<sequence>MDDIRRRMLPDEVCGSCKGNVELSGAFAVPGVKNNDEQVCSALQIEEAFSVAFYDVNGGMIDEANNEVRSNMLEHV</sequence>
<reference evidence="1" key="1">
    <citation type="journal article" date="2011" name="PLoS Biol.">
        <title>Gene gain and loss during evolution of obligate parasitism in the white rust pathogen of Arabidopsis thaliana.</title>
        <authorList>
            <person name="Kemen E."/>
            <person name="Gardiner A."/>
            <person name="Schultz-Larsen T."/>
            <person name="Kemen A.C."/>
            <person name="Balmuth A.L."/>
            <person name="Robert-Seilaniantz A."/>
            <person name="Bailey K."/>
            <person name="Holub E."/>
            <person name="Studholme D.J."/>
            <person name="Maclean D."/>
            <person name="Jones J.D."/>
        </authorList>
    </citation>
    <scope>NUCLEOTIDE SEQUENCE</scope>
</reference>
<organism evidence="1">
    <name type="scientific">Albugo laibachii Nc14</name>
    <dbReference type="NCBI Taxonomy" id="890382"/>
    <lineage>
        <taxon>Eukaryota</taxon>
        <taxon>Sar</taxon>
        <taxon>Stramenopiles</taxon>
        <taxon>Oomycota</taxon>
        <taxon>Peronosporomycetes</taxon>
        <taxon>Albuginales</taxon>
        <taxon>Albuginaceae</taxon>
        <taxon>Albugo</taxon>
    </lineage>
</organism>
<name>F0WCR1_9STRA</name>
<dbReference type="AlphaFoldDB" id="F0WCR1"/>
<dbReference type="HOGENOM" id="CLU_2781164_0_0_1"/>
<accession>F0WCR1</accession>
<dbReference type="EMBL" id="FR824105">
    <property type="protein sequence ID" value="CCA18982.1"/>
    <property type="molecule type" value="Genomic_DNA"/>
</dbReference>
<proteinExistence type="predicted"/>
<gene>
    <name evidence="1" type="primary">AlNc14C60G4441</name>
    <name evidence="1" type="ORF">ALNC14_051250</name>
</gene>
<reference evidence="1" key="2">
    <citation type="submission" date="2011-02" db="EMBL/GenBank/DDBJ databases">
        <authorList>
            <person name="MacLean D."/>
        </authorList>
    </citation>
    <scope>NUCLEOTIDE SEQUENCE</scope>
</reference>
<protein>
    <submittedName>
        <fullName evidence="1">AlNc14C60G4441 protein</fullName>
    </submittedName>
</protein>